<feature type="transmembrane region" description="Helical" evidence="5">
    <location>
        <begin position="397"/>
        <end position="417"/>
    </location>
</feature>
<dbReference type="OMA" id="VISIAWC"/>
<organism evidence="6 7">
    <name type="scientific">Leishmania mexicana (strain MHOM/GT/2001/U1103)</name>
    <dbReference type="NCBI Taxonomy" id="929439"/>
    <lineage>
        <taxon>Eukaryota</taxon>
        <taxon>Discoba</taxon>
        <taxon>Euglenozoa</taxon>
        <taxon>Kinetoplastea</taxon>
        <taxon>Metakinetoplastina</taxon>
        <taxon>Trypanosomatida</taxon>
        <taxon>Trypanosomatidae</taxon>
        <taxon>Leishmaniinae</taxon>
        <taxon>Leishmania</taxon>
    </lineage>
</organism>
<name>E9AWM5_LEIMU</name>
<dbReference type="VEuPathDB" id="TriTrypDB:LmxM.24.0360"/>
<dbReference type="InterPro" id="IPR037185">
    <property type="entry name" value="EmrE-like"/>
</dbReference>
<protein>
    <submittedName>
        <fullName evidence="6">UDP-galactose transporter</fullName>
    </submittedName>
</protein>
<evidence type="ECO:0000256" key="4">
    <source>
        <dbReference type="ARBA" id="ARBA00023136"/>
    </source>
</evidence>
<evidence type="ECO:0000256" key="2">
    <source>
        <dbReference type="ARBA" id="ARBA00022692"/>
    </source>
</evidence>
<dbReference type="GeneID" id="13448914"/>
<feature type="transmembrane region" description="Helical" evidence="5">
    <location>
        <begin position="322"/>
        <end position="342"/>
    </location>
</feature>
<keyword evidence="7" id="KW-1185">Reference proteome</keyword>
<keyword evidence="2 5" id="KW-0812">Transmembrane</keyword>
<feature type="transmembrane region" description="Helical" evidence="5">
    <location>
        <begin position="264"/>
        <end position="283"/>
    </location>
</feature>
<evidence type="ECO:0000313" key="6">
    <source>
        <dbReference type="EMBL" id="CBZ27361.1"/>
    </source>
</evidence>
<dbReference type="PhylomeDB" id="E9AWM5"/>
<dbReference type="KEGG" id="lmi:LMXM_24_0360"/>
<dbReference type="Proteomes" id="UP000007259">
    <property type="component" value="Chromosome 24"/>
</dbReference>
<dbReference type="PANTHER" id="PTHR10231">
    <property type="entry name" value="NUCLEOTIDE-SUGAR TRANSMEMBRANE TRANSPORTER"/>
    <property type="match status" value="1"/>
</dbReference>
<reference evidence="6 7" key="1">
    <citation type="journal article" date="2011" name="Genome Res.">
        <title>Chromosome and gene copy number variation allow major structural change between species and strains of Leishmania.</title>
        <authorList>
            <person name="Rogers M.B."/>
            <person name="Hilley J.D."/>
            <person name="Dickens N.J."/>
            <person name="Wilkes J."/>
            <person name="Bates P.A."/>
            <person name="Depledge D.P."/>
            <person name="Harris D."/>
            <person name="Her Y."/>
            <person name="Herzyk P."/>
            <person name="Imamura H."/>
            <person name="Otto T.D."/>
            <person name="Sanders M."/>
            <person name="Seeger K."/>
            <person name="Dujardin J.C."/>
            <person name="Berriman M."/>
            <person name="Smith D.F."/>
            <person name="Hertz-Fowler C."/>
            <person name="Mottram J.C."/>
        </authorList>
    </citation>
    <scope>NUCLEOTIDE SEQUENCE [LARGE SCALE GENOMIC DNA]</scope>
    <source>
        <strain evidence="6 7">MHOM/GT/2001/U1103</strain>
    </source>
</reference>
<gene>
    <name evidence="6" type="ORF">LMXM_24_0360</name>
</gene>
<dbReference type="InterPro" id="IPR007271">
    <property type="entry name" value="Nuc_sug_transpt"/>
</dbReference>
<dbReference type="GO" id="GO:0015165">
    <property type="term" value="F:pyrimidine nucleotide-sugar transmembrane transporter activity"/>
    <property type="evidence" value="ECO:0007669"/>
    <property type="project" value="InterPro"/>
</dbReference>
<dbReference type="RefSeq" id="XP_003875847.1">
    <property type="nucleotide sequence ID" value="XM_003875798.1"/>
</dbReference>
<evidence type="ECO:0000256" key="1">
    <source>
        <dbReference type="ARBA" id="ARBA00004141"/>
    </source>
</evidence>
<keyword evidence="4 5" id="KW-0472">Membrane</keyword>
<feature type="transmembrane region" description="Helical" evidence="5">
    <location>
        <begin position="210"/>
        <end position="230"/>
    </location>
</feature>
<dbReference type="NCBIfam" id="TIGR00803">
    <property type="entry name" value="nst"/>
    <property type="match status" value="1"/>
</dbReference>
<dbReference type="GO" id="GO:0000139">
    <property type="term" value="C:Golgi membrane"/>
    <property type="evidence" value="ECO:0007669"/>
    <property type="project" value="InterPro"/>
</dbReference>
<evidence type="ECO:0000256" key="3">
    <source>
        <dbReference type="ARBA" id="ARBA00022989"/>
    </source>
</evidence>
<sequence>MASFPSPLWVRRYVLNFNAMALVLLAVQNAGFIILMGYIQQRIAASNREAAHAGMRPLKAFAGSHFMATGEILKLVISIAWCSVHVLLEMQKDAESPPLLHGSSDGTSKAAKSSEASIFLIRDEDASVSSSLENWSSSQGPTPIYVSGCETLQASKKLTKDLEVALGGAAEPTATTVPLRVLFARRRFAGVFLSRMRHAIGLDHKYKETLLMIVPAIVYAIQGLLLIYSLKLLDPTVFQVLYQVRILFLAVMMRVVLDFRLSPIRWGALVALMFGITLAQMGAQSARADITTSKADDAARSEMENAAATEKTSSTWSMEGTLAALAGGFLSAFSGVFMEFVVKKRGSQFHLSARNTHLAFFSVVYFFIVFLCEIFQPEEGAGGVDEFASTFFDGFTGLVWFLVVLQAIGGILVALVVRYCDNIVKSFSTAFAIVLSGTASVYLFHTPLNGSFLMGSLLVLTSITMYTMSE</sequence>
<comment type="subcellular location">
    <subcellularLocation>
        <location evidence="1">Membrane</location>
        <topology evidence="1">Multi-pass membrane protein</topology>
    </subcellularLocation>
</comment>
<dbReference type="SUPFAM" id="SSF103481">
    <property type="entry name" value="Multidrug resistance efflux transporter EmrE"/>
    <property type="match status" value="1"/>
</dbReference>
<feature type="transmembrane region" description="Helical" evidence="5">
    <location>
        <begin position="20"/>
        <end position="39"/>
    </location>
</feature>
<evidence type="ECO:0000313" key="7">
    <source>
        <dbReference type="Proteomes" id="UP000007259"/>
    </source>
</evidence>
<dbReference type="OrthoDB" id="408493at2759"/>
<feature type="transmembrane region" description="Helical" evidence="5">
    <location>
        <begin position="236"/>
        <end position="257"/>
    </location>
</feature>
<keyword evidence="3 5" id="KW-1133">Transmembrane helix</keyword>
<dbReference type="EMBL" id="FR799577">
    <property type="protein sequence ID" value="CBZ27361.1"/>
    <property type="molecule type" value="Genomic_DNA"/>
</dbReference>
<dbReference type="Pfam" id="PF04142">
    <property type="entry name" value="Nuc_sug_transp"/>
    <property type="match status" value="1"/>
</dbReference>
<evidence type="ECO:0000256" key="5">
    <source>
        <dbReference type="SAM" id="Phobius"/>
    </source>
</evidence>
<proteinExistence type="predicted"/>
<feature type="transmembrane region" description="Helical" evidence="5">
    <location>
        <begin position="424"/>
        <end position="444"/>
    </location>
</feature>
<accession>E9AWM5</accession>
<feature type="transmembrane region" description="Helical" evidence="5">
    <location>
        <begin position="358"/>
        <end position="377"/>
    </location>
</feature>
<dbReference type="AlphaFoldDB" id="E9AWM5"/>